<evidence type="ECO:0000313" key="2">
    <source>
        <dbReference type="EMBL" id="BEH91686.1"/>
    </source>
</evidence>
<feature type="domain" description="HD" evidence="1">
    <location>
        <begin position="55"/>
        <end position="155"/>
    </location>
</feature>
<dbReference type="CDD" id="cd00077">
    <property type="entry name" value="HDc"/>
    <property type="match status" value="1"/>
</dbReference>
<keyword evidence="3" id="KW-1185">Reference proteome</keyword>
<evidence type="ECO:0000313" key="3">
    <source>
        <dbReference type="Proteomes" id="UP001432099"/>
    </source>
</evidence>
<protein>
    <recommendedName>
        <fullName evidence="1">HD domain-containing protein</fullName>
    </recommendedName>
</protein>
<dbReference type="EMBL" id="AP028127">
    <property type="protein sequence ID" value="BEH91686.1"/>
    <property type="molecule type" value="Genomic_DNA"/>
</dbReference>
<name>A0ABM8INV8_9FIRM</name>
<accession>A0ABM8INV8</accession>
<dbReference type="InterPro" id="IPR003607">
    <property type="entry name" value="HD/PDEase_dom"/>
</dbReference>
<dbReference type="InterPro" id="IPR050135">
    <property type="entry name" value="dGTPase-like"/>
</dbReference>
<gene>
    <name evidence="2" type="primary">ydhJ</name>
    <name evidence="2" type="ORF">T23_17880</name>
</gene>
<proteinExistence type="predicted"/>
<sequence>MHLKQVQTITDILYGTFEVEAVLGELLTCDALLRLKNIHQGGGAFLVNQNWSTTRYEHSVGVMLLIRLLGGTLEEQILGLLHDISHTAFSHVIDYLMEEAEEDYHEKIYEEVIESSQIPSILNKYGMDAKALLTMNSLLLDSPLPNLCADRIDYTLRDLFHCKFINKDEIHSFINALTVKDNEICLTSQSMAEWFTKVYYREVIDFFMDPLNIYANDALTRLLKQALKKSVITLEDFKRDDAWILDKITASQDQDLLQLLKQINSHVILIEDDSQYDIYRKSKPRMVDPLLCIDGMDPVPISTVSTEIQQLIKVALKKLHRGTYLKVIPY</sequence>
<dbReference type="Pfam" id="PF01966">
    <property type="entry name" value="HD"/>
    <property type="match status" value="1"/>
</dbReference>
<dbReference type="InterPro" id="IPR006674">
    <property type="entry name" value="HD_domain"/>
</dbReference>
<evidence type="ECO:0000259" key="1">
    <source>
        <dbReference type="PROSITE" id="PS51831"/>
    </source>
</evidence>
<dbReference type="PANTHER" id="PTHR11373:SF41">
    <property type="entry name" value="METAL-DEPENDENT PHOSPHOHYDROLASE"/>
    <property type="match status" value="1"/>
</dbReference>
<organism evidence="2 3">
    <name type="scientific">Turicibacter faecis</name>
    <dbReference type="NCBI Taxonomy" id="2963365"/>
    <lineage>
        <taxon>Bacteria</taxon>
        <taxon>Bacillati</taxon>
        <taxon>Bacillota</taxon>
        <taxon>Erysipelotrichia</taxon>
        <taxon>Erysipelotrichales</taxon>
        <taxon>Turicibacteraceae</taxon>
        <taxon>Turicibacter</taxon>
    </lineage>
</organism>
<dbReference type="SUPFAM" id="SSF109604">
    <property type="entry name" value="HD-domain/PDEase-like"/>
    <property type="match status" value="1"/>
</dbReference>
<dbReference type="PANTHER" id="PTHR11373">
    <property type="entry name" value="DEOXYNUCLEOSIDE TRIPHOSPHATE TRIPHOSPHOHYDROLASE"/>
    <property type="match status" value="1"/>
</dbReference>
<dbReference type="PROSITE" id="PS51831">
    <property type="entry name" value="HD"/>
    <property type="match status" value="1"/>
</dbReference>
<dbReference type="Proteomes" id="UP001432099">
    <property type="component" value="Chromosome"/>
</dbReference>
<reference evidence="2" key="1">
    <citation type="journal article" date="2024" name="Int. J. Syst. Evol. Microbiol.">
        <title>Turicibacter faecis sp. nov., isolated from faeces of heart failure mouse model.</title>
        <authorList>
            <person name="Imamura Y."/>
            <person name="Motooka D."/>
            <person name="Nakajima Y."/>
            <person name="Ito S."/>
            <person name="Kitakaze M."/>
            <person name="Iida T."/>
            <person name="Nakamura S."/>
        </authorList>
    </citation>
    <scope>NUCLEOTIDE SEQUENCE</scope>
    <source>
        <strain evidence="2">TC023</strain>
    </source>
</reference>
<dbReference type="Gene3D" id="1.10.3210.10">
    <property type="entry name" value="Hypothetical protein af1432"/>
    <property type="match status" value="1"/>
</dbReference>
<dbReference type="SMART" id="SM00471">
    <property type="entry name" value="HDc"/>
    <property type="match status" value="1"/>
</dbReference>